<dbReference type="AlphaFoldDB" id="A0A9X9S4X2"/>
<dbReference type="RefSeq" id="WP_268187111.1">
    <property type="nucleotide sequence ID" value="NZ_CP113361.1"/>
</dbReference>
<proteinExistence type="inferred from homology"/>
<dbReference type="EMBL" id="CP113361">
    <property type="protein sequence ID" value="WAI01833.1"/>
    <property type="molecule type" value="Genomic_DNA"/>
</dbReference>
<dbReference type="InterPro" id="IPR007564">
    <property type="entry name" value="UPF0212"/>
</dbReference>
<evidence type="ECO:0000313" key="3">
    <source>
        <dbReference type="Proteomes" id="UP001163096"/>
    </source>
</evidence>
<dbReference type="NCBIfam" id="NF003035">
    <property type="entry name" value="PRK03922.1"/>
    <property type="match status" value="1"/>
</dbReference>
<name>A0A9X9S4X2_METOG</name>
<dbReference type="PIRSF" id="PIRSF016934">
    <property type="entry name" value="UCP016934"/>
    <property type="match status" value="1"/>
</dbReference>
<dbReference type="PANTHER" id="PTHR42199">
    <property type="entry name" value="UPF0212 PROTEIN MJ0068"/>
    <property type="match status" value="1"/>
</dbReference>
<accession>A0A9X9S4X2</accession>
<comment type="similarity">
    <text evidence="1">Belongs to the UPF0212 family.</text>
</comment>
<keyword evidence="3" id="KW-1185">Reference proteome</keyword>
<dbReference type="KEGG" id="mou:OU421_02875"/>
<dbReference type="GeneID" id="76834011"/>
<dbReference type="Proteomes" id="UP001163096">
    <property type="component" value="Chromosome"/>
</dbReference>
<dbReference type="HAMAP" id="MF_01223">
    <property type="entry name" value="UPF0212"/>
    <property type="match status" value="1"/>
</dbReference>
<evidence type="ECO:0000313" key="2">
    <source>
        <dbReference type="EMBL" id="WAI01833.1"/>
    </source>
</evidence>
<sequence length="116" mass="12682">MSDYRVILESGWVVRDVDTLDDAIGIAISEAGKRLNPKAKFVEIEIGQAICPFCEQELNNALIVSNIALVGLTLEMKVFKAESEAHAERIAKSVIGQSLRDIPLKVLEVEELSGSN</sequence>
<reference evidence="2" key="1">
    <citation type="submission" date="2022-11" db="EMBL/GenBank/DDBJ databases">
        <title>Complete genome sequence of Methanogenium organophilum DSM 3596.</title>
        <authorList>
            <person name="Chen S.-C."/>
            <person name="Lai S.-J."/>
            <person name="You Y.-T."/>
        </authorList>
    </citation>
    <scope>NUCLEOTIDE SEQUENCE</scope>
    <source>
        <strain evidence="2">DSM 3596</strain>
    </source>
</reference>
<dbReference type="Pfam" id="PF04475">
    <property type="entry name" value="DUF555"/>
    <property type="match status" value="1"/>
</dbReference>
<organism evidence="2 3">
    <name type="scientific">Methanogenium organophilum</name>
    <dbReference type="NCBI Taxonomy" id="2199"/>
    <lineage>
        <taxon>Archaea</taxon>
        <taxon>Methanobacteriati</taxon>
        <taxon>Methanobacteriota</taxon>
        <taxon>Stenosarchaea group</taxon>
        <taxon>Methanomicrobia</taxon>
        <taxon>Methanomicrobiales</taxon>
        <taxon>Methanomicrobiaceae</taxon>
        <taxon>Methanogenium</taxon>
    </lineage>
</organism>
<protein>
    <recommendedName>
        <fullName evidence="1">UPF0212 protein OU421_02875</fullName>
    </recommendedName>
</protein>
<gene>
    <name evidence="2" type="ORF">OU421_02875</name>
</gene>
<dbReference type="PANTHER" id="PTHR42199:SF1">
    <property type="entry name" value="UPF0212 PROTEIN TK1194"/>
    <property type="match status" value="1"/>
</dbReference>
<evidence type="ECO:0000256" key="1">
    <source>
        <dbReference type="HAMAP-Rule" id="MF_01223"/>
    </source>
</evidence>